<dbReference type="EMBL" id="CP012357">
    <property type="protein sequence ID" value="AKX34656.1"/>
    <property type="molecule type" value="Genomic_DNA"/>
</dbReference>
<protein>
    <submittedName>
        <fullName evidence="1">Uncharacterized protein</fullName>
    </submittedName>
</protein>
<dbReference type="PATRIC" id="fig|216942.3.peg.1065"/>
<proteinExistence type="predicted"/>
<reference evidence="1 2" key="1">
    <citation type="journal article" date="2015" name="Genome Announc.">
        <title>Complete Genome Sequence of Spiroplasma litorale TN-1T (DSM 21781), a Bacterium Isolated from a Green-Eyed Horsefly (Tabanus nigrovittatus).</title>
        <authorList>
            <person name="Lo W.S."/>
            <person name="Lai Y.C."/>
            <person name="Lien Y.W."/>
            <person name="Wang T.H."/>
            <person name="Kuo C.H."/>
        </authorList>
    </citation>
    <scope>NUCLEOTIDE SEQUENCE [LARGE SCALE GENOMIC DNA]</scope>
    <source>
        <strain evidence="1 2">TN-1</strain>
    </source>
</reference>
<name>A0A0K1W390_9MOLU</name>
<dbReference type="KEGG" id="sll:SLITO_v1c10450"/>
<evidence type="ECO:0000313" key="1">
    <source>
        <dbReference type="EMBL" id="AKX34656.1"/>
    </source>
</evidence>
<sequence>MIDSKLIYGSRKIAILLGEEGIAINDRTLRNYMIRWGFFIKTRRRKRSQELKNTSIKFVDLVKRNFNPGMNNIIATDVSYIPEFSKRK</sequence>
<gene>
    <name evidence="1" type="ORF">SLITO_v1c10450</name>
</gene>
<evidence type="ECO:0000313" key="2">
    <source>
        <dbReference type="Proteomes" id="UP000067476"/>
    </source>
</evidence>
<organism evidence="1 2">
    <name type="scientific">Spiroplasma litorale</name>
    <dbReference type="NCBI Taxonomy" id="216942"/>
    <lineage>
        <taxon>Bacteria</taxon>
        <taxon>Bacillati</taxon>
        <taxon>Mycoplasmatota</taxon>
        <taxon>Mollicutes</taxon>
        <taxon>Entomoplasmatales</taxon>
        <taxon>Spiroplasmataceae</taxon>
        <taxon>Spiroplasma</taxon>
    </lineage>
</organism>
<dbReference type="AlphaFoldDB" id="A0A0K1W390"/>
<dbReference type="Proteomes" id="UP000067476">
    <property type="component" value="Chromosome"/>
</dbReference>
<dbReference type="RefSeq" id="WP_075058734.1">
    <property type="nucleotide sequence ID" value="NZ_CP012357.1"/>
</dbReference>
<accession>A0A0K1W390</accession>
<dbReference type="OrthoDB" id="388865at2"/>
<keyword evidence="2" id="KW-1185">Reference proteome</keyword>